<dbReference type="PANTHER" id="PTHR10622">
    <property type="entry name" value="HET DOMAIN-CONTAINING PROTEIN"/>
    <property type="match status" value="1"/>
</dbReference>
<dbReference type="PANTHER" id="PTHR10622:SF12">
    <property type="entry name" value="HET DOMAIN-CONTAINING PROTEIN"/>
    <property type="match status" value="1"/>
</dbReference>
<feature type="domain" description="DUF8212" evidence="2">
    <location>
        <begin position="301"/>
        <end position="383"/>
    </location>
</feature>
<protein>
    <submittedName>
        <fullName evidence="3">Uncharacterized protein</fullName>
    </submittedName>
</protein>
<reference evidence="3 4" key="1">
    <citation type="submission" date="2016-03" db="EMBL/GenBank/DDBJ databases">
        <authorList>
            <person name="Ploux O."/>
        </authorList>
    </citation>
    <scope>NUCLEOTIDE SEQUENCE [LARGE SCALE GENOMIC DNA]</scope>
    <source>
        <strain evidence="3 4">UAMH 11012</strain>
    </source>
</reference>
<keyword evidence="4" id="KW-1185">Reference proteome</keyword>
<dbReference type="STRING" id="576137.A0A1L7WV66"/>
<gene>
    <name evidence="3" type="ORF">PAC_06561</name>
</gene>
<evidence type="ECO:0000259" key="2">
    <source>
        <dbReference type="Pfam" id="PF26640"/>
    </source>
</evidence>
<dbReference type="InterPro" id="IPR010730">
    <property type="entry name" value="HET"/>
</dbReference>
<dbReference type="Pfam" id="PF06985">
    <property type="entry name" value="HET"/>
    <property type="match status" value="1"/>
</dbReference>
<dbReference type="InterPro" id="IPR058525">
    <property type="entry name" value="DUF8212"/>
</dbReference>
<accession>A0A1L7WV66</accession>
<evidence type="ECO:0000313" key="3">
    <source>
        <dbReference type="EMBL" id="CZR56672.1"/>
    </source>
</evidence>
<dbReference type="Proteomes" id="UP000184330">
    <property type="component" value="Unassembled WGS sequence"/>
</dbReference>
<evidence type="ECO:0000313" key="4">
    <source>
        <dbReference type="Proteomes" id="UP000184330"/>
    </source>
</evidence>
<dbReference type="OrthoDB" id="674604at2759"/>
<dbReference type="EMBL" id="FJOG01000008">
    <property type="protein sequence ID" value="CZR56672.1"/>
    <property type="molecule type" value="Genomic_DNA"/>
</dbReference>
<name>A0A1L7WV66_9HELO</name>
<evidence type="ECO:0000259" key="1">
    <source>
        <dbReference type="Pfam" id="PF06985"/>
    </source>
</evidence>
<proteinExistence type="predicted"/>
<dbReference type="Pfam" id="PF26640">
    <property type="entry name" value="DUF8212"/>
    <property type="match status" value="1"/>
</dbReference>
<organism evidence="3 4">
    <name type="scientific">Phialocephala subalpina</name>
    <dbReference type="NCBI Taxonomy" id="576137"/>
    <lineage>
        <taxon>Eukaryota</taxon>
        <taxon>Fungi</taxon>
        <taxon>Dikarya</taxon>
        <taxon>Ascomycota</taxon>
        <taxon>Pezizomycotina</taxon>
        <taxon>Leotiomycetes</taxon>
        <taxon>Helotiales</taxon>
        <taxon>Mollisiaceae</taxon>
        <taxon>Phialocephala</taxon>
        <taxon>Phialocephala fortinii species complex</taxon>
    </lineage>
</organism>
<sequence length="626" mass="71502">MERPRIPILRTYPANQDQALSYRAVIKLFTFFESAHQYYIRSDISTPQECHRFIIYTVLTPTEFSIEIEIGMALRLIHTSTLRLETFIGPRIPDYAILSHTWTAGHEISYQDMISINLNPSHPASQEPGYSKILKTCEVARDAGLEYAWVDTCCIDKSSSAELSEAINSMFQWYQVAKVCFVYLSDLPPTSSLNNRMPRCKWFTRGWCLQELIAPRNVRFYNCRWDFIGSKLDANLLELVSRISRIDEAILADTSILPTLSVAKRMSWAAHRETTKPEDIAYCLLGIFDVNMPLLYGEGPKAFMRLQEEITKRSNDLSIFAWGHPETTQPQRWEVGSLTRPVEGGEDVNNASVTQTACCDLFAESPSNFSNCGDLQTAAAQRNFAFSVTNNGLFLSQMKLRVDFENGRYFLPLLCHEKRSPLDGTYLPLKKVGPDLFVRLKFCHWENLFRWNQRVSGYVVTKISPETKAFVENCHVESVQLHSPLCSNVLLHASILEISPEETWDLSSLTFFHNDDHPFSGHVKLDGTMLRVALTGSAAQGWDDIYLTWGRGLNVANSSEPNHLREIVWVRLYWAGDWEEYSSLREQSPFETDSIRRGSEVIEVEVVSIGDLGSEYFRIDIMVRSI</sequence>
<feature type="domain" description="Heterokaryon incompatibility" evidence="1">
    <location>
        <begin position="95"/>
        <end position="191"/>
    </location>
</feature>
<dbReference type="AlphaFoldDB" id="A0A1L7WV66"/>